<evidence type="ECO:0000313" key="1">
    <source>
        <dbReference type="EMBL" id="OMJ67454.1"/>
    </source>
</evidence>
<dbReference type="Proteomes" id="UP000187209">
    <property type="component" value="Unassembled WGS sequence"/>
</dbReference>
<name>A0A1R2ASF8_9CILI</name>
<reference evidence="1 2" key="1">
    <citation type="submission" date="2016-11" db="EMBL/GenBank/DDBJ databases">
        <title>The macronuclear genome of Stentor coeruleus: a giant cell with tiny introns.</title>
        <authorList>
            <person name="Slabodnick M."/>
            <person name="Ruby J.G."/>
            <person name="Reiff S.B."/>
            <person name="Swart E.C."/>
            <person name="Gosai S."/>
            <person name="Prabakaran S."/>
            <person name="Witkowska E."/>
            <person name="Larue G.E."/>
            <person name="Fisher S."/>
            <person name="Freeman R.M."/>
            <person name="Gunawardena J."/>
            <person name="Chu W."/>
            <person name="Stover N.A."/>
            <person name="Gregory B.D."/>
            <person name="Nowacki M."/>
            <person name="Derisi J."/>
            <person name="Roy S.W."/>
            <person name="Marshall W.F."/>
            <person name="Sood P."/>
        </authorList>
    </citation>
    <scope>NUCLEOTIDE SEQUENCE [LARGE SCALE GENOMIC DNA]</scope>
    <source>
        <strain evidence="1">WM001</strain>
    </source>
</reference>
<organism evidence="1 2">
    <name type="scientific">Stentor coeruleus</name>
    <dbReference type="NCBI Taxonomy" id="5963"/>
    <lineage>
        <taxon>Eukaryota</taxon>
        <taxon>Sar</taxon>
        <taxon>Alveolata</taxon>
        <taxon>Ciliophora</taxon>
        <taxon>Postciliodesmatophora</taxon>
        <taxon>Heterotrichea</taxon>
        <taxon>Heterotrichida</taxon>
        <taxon>Stentoridae</taxon>
        <taxon>Stentor</taxon>
    </lineage>
</organism>
<dbReference type="AlphaFoldDB" id="A0A1R2ASF8"/>
<sequence>MENEAFELDEYQIDQEPQTWYEDYSSTYNYTLDSIDPHIPENSIQKKSRGRQAKSVNEVKALQCFFKNNKAPKKEYIRCKIIRGQKRAIRHALNNRIPTTTIHKVNHLNPYEIQAWNSFALDVKKYEDVFKEISKTENGPKTDGAAKRKNSEKFVSPEIQKSFNDLYCKDYFGDSLVLENYKLYIDVIFALNEPENLIKRFDFSCCNSANNKHFPDCYMKWENLKQYLKVEMMEDLGVIASCVSNASNQEVSGFEFFTDDFTD</sequence>
<dbReference type="EMBL" id="MPUH01001495">
    <property type="protein sequence ID" value="OMJ67454.1"/>
    <property type="molecule type" value="Genomic_DNA"/>
</dbReference>
<comment type="caution">
    <text evidence="1">The sequence shown here is derived from an EMBL/GenBank/DDBJ whole genome shotgun (WGS) entry which is preliminary data.</text>
</comment>
<gene>
    <name evidence="1" type="ORF">SteCoe_35380</name>
</gene>
<accession>A0A1R2ASF8</accession>
<protein>
    <submittedName>
        <fullName evidence="1">Uncharacterized protein</fullName>
    </submittedName>
</protein>
<proteinExistence type="predicted"/>
<evidence type="ECO:0000313" key="2">
    <source>
        <dbReference type="Proteomes" id="UP000187209"/>
    </source>
</evidence>
<keyword evidence="2" id="KW-1185">Reference proteome</keyword>